<evidence type="ECO:0000256" key="1">
    <source>
        <dbReference type="ARBA" id="ARBA00023015"/>
    </source>
</evidence>
<sequence length="317" mass="34277">MVRPVPARDVEQPGAGPVALVTSLFQCEVADSRIMRWTCVEQLAPLGFSQRRVLGMAGEAHDSAQPSGGSVDDDRPDPLERLDETADALEVLRAALTGDESPDDALQQLTETAINAIADADAVTLTVMTQQQPRTAAATDPILVDIDEKQFSADRGPCMQSARTLEAVRAVVGEHQDEWPEFEAAAASHDIRAYLSVPVVLPSGDGGEAQHLGSINVYSRTAEAFDPFDEGLMRLFTTTASATIASAQHSQRLHDQIQSLERALVTRAVIDQAKGVLMAVHKCSADEAFDMLVQRSQHENIKLRDIARNLLDSVMNS</sequence>
<evidence type="ECO:0000259" key="4">
    <source>
        <dbReference type="PROSITE" id="PS50921"/>
    </source>
</evidence>
<keyword evidence="2" id="KW-0804">Transcription</keyword>
<reference evidence="6" key="1">
    <citation type="journal article" date="2019" name="Int. J. Syst. Evol. Microbiol.">
        <title>The Global Catalogue of Microorganisms (GCM) 10K type strain sequencing project: providing services to taxonomists for standard genome sequencing and annotation.</title>
        <authorList>
            <consortium name="The Broad Institute Genomics Platform"/>
            <consortium name="The Broad Institute Genome Sequencing Center for Infectious Disease"/>
            <person name="Wu L."/>
            <person name="Ma J."/>
        </authorList>
    </citation>
    <scope>NUCLEOTIDE SEQUENCE [LARGE SCALE GENOMIC DNA]</scope>
    <source>
        <strain evidence="6">CGMCC 4.7367</strain>
    </source>
</reference>
<gene>
    <name evidence="5" type="ORF">GCM10017774_41810</name>
</gene>
<keyword evidence="6" id="KW-1185">Reference proteome</keyword>
<dbReference type="SUPFAM" id="SSF55781">
    <property type="entry name" value="GAF domain-like"/>
    <property type="match status" value="1"/>
</dbReference>
<accession>A0ABQ3MFB9</accession>
<dbReference type="InterPro" id="IPR029016">
    <property type="entry name" value="GAF-like_dom_sf"/>
</dbReference>
<dbReference type="SMART" id="SM00065">
    <property type="entry name" value="GAF"/>
    <property type="match status" value="1"/>
</dbReference>
<evidence type="ECO:0000313" key="6">
    <source>
        <dbReference type="Proteomes" id="UP000605568"/>
    </source>
</evidence>
<protein>
    <submittedName>
        <fullName evidence="5">Transcriptional regulator</fullName>
    </submittedName>
</protein>
<evidence type="ECO:0000256" key="3">
    <source>
        <dbReference type="SAM" id="MobiDB-lite"/>
    </source>
</evidence>
<keyword evidence="1" id="KW-0805">Transcription regulation</keyword>
<feature type="region of interest" description="Disordered" evidence="3">
    <location>
        <begin position="58"/>
        <end position="79"/>
    </location>
</feature>
<dbReference type="Pfam" id="PF03861">
    <property type="entry name" value="ANTAR"/>
    <property type="match status" value="1"/>
</dbReference>
<name>A0ABQ3MFB9_9PSEU</name>
<evidence type="ECO:0000313" key="5">
    <source>
        <dbReference type="EMBL" id="GHH43745.1"/>
    </source>
</evidence>
<dbReference type="InterPro" id="IPR005561">
    <property type="entry name" value="ANTAR"/>
</dbReference>
<dbReference type="SMART" id="SM01012">
    <property type="entry name" value="ANTAR"/>
    <property type="match status" value="1"/>
</dbReference>
<dbReference type="InterPro" id="IPR036388">
    <property type="entry name" value="WH-like_DNA-bd_sf"/>
</dbReference>
<dbReference type="Gene3D" id="1.10.10.10">
    <property type="entry name" value="Winged helix-like DNA-binding domain superfamily/Winged helix DNA-binding domain"/>
    <property type="match status" value="1"/>
</dbReference>
<dbReference type="InterPro" id="IPR003018">
    <property type="entry name" value="GAF"/>
</dbReference>
<dbReference type="EMBL" id="BNAR01000006">
    <property type="protein sequence ID" value="GHH43745.1"/>
    <property type="molecule type" value="Genomic_DNA"/>
</dbReference>
<proteinExistence type="predicted"/>
<dbReference type="Pfam" id="PF13185">
    <property type="entry name" value="GAF_2"/>
    <property type="match status" value="1"/>
</dbReference>
<dbReference type="PROSITE" id="PS50921">
    <property type="entry name" value="ANTAR"/>
    <property type="match status" value="1"/>
</dbReference>
<comment type="caution">
    <text evidence="5">The sequence shown here is derived from an EMBL/GenBank/DDBJ whole genome shotgun (WGS) entry which is preliminary data.</text>
</comment>
<evidence type="ECO:0000256" key="2">
    <source>
        <dbReference type="ARBA" id="ARBA00023163"/>
    </source>
</evidence>
<dbReference type="Gene3D" id="3.30.450.40">
    <property type="match status" value="1"/>
</dbReference>
<organism evidence="5 6">
    <name type="scientific">Lentzea cavernae</name>
    <dbReference type="NCBI Taxonomy" id="2020703"/>
    <lineage>
        <taxon>Bacteria</taxon>
        <taxon>Bacillati</taxon>
        <taxon>Actinomycetota</taxon>
        <taxon>Actinomycetes</taxon>
        <taxon>Pseudonocardiales</taxon>
        <taxon>Pseudonocardiaceae</taxon>
        <taxon>Lentzea</taxon>
    </lineage>
</organism>
<feature type="domain" description="ANTAR" evidence="4">
    <location>
        <begin position="250"/>
        <end position="311"/>
    </location>
</feature>
<dbReference type="Proteomes" id="UP000605568">
    <property type="component" value="Unassembled WGS sequence"/>
</dbReference>